<evidence type="ECO:0000313" key="8">
    <source>
        <dbReference type="Proteomes" id="UP000197361"/>
    </source>
</evidence>
<keyword evidence="4 6" id="KW-1133">Transmembrane helix</keyword>
<dbReference type="AlphaFoldDB" id="A0A246K0U4"/>
<comment type="subcellular location">
    <subcellularLocation>
        <location evidence="1">Membrane</location>
        <topology evidence="1">Multi-pass membrane protein</topology>
    </subcellularLocation>
</comment>
<comment type="caution">
    <text evidence="7">The sequence shown here is derived from an EMBL/GenBank/DDBJ whole genome shotgun (WGS) entry which is preliminary data.</text>
</comment>
<dbReference type="InterPro" id="IPR022301">
    <property type="entry name" value="Integral_membrane_YjbE"/>
</dbReference>
<feature type="transmembrane region" description="Helical" evidence="6">
    <location>
        <begin position="208"/>
        <end position="226"/>
    </location>
</feature>
<comment type="similarity">
    <text evidence="2">Belongs to the TerC family.</text>
</comment>
<feature type="transmembrane region" description="Helical" evidence="6">
    <location>
        <begin position="180"/>
        <end position="199"/>
    </location>
</feature>
<reference evidence="7 8" key="1">
    <citation type="journal article" date="2010" name="Int. J. Syst. Evol. Microbiol.">
        <title>Sphingopyxis bauzanensis sp. nov., a psychrophilic bacterium isolated from soil.</title>
        <authorList>
            <person name="Zhang D.C."/>
            <person name="Liu H.C."/>
            <person name="Xin Y.H."/>
            <person name="Zhou Y.G."/>
            <person name="Schinner F."/>
            <person name="Margesin R."/>
        </authorList>
    </citation>
    <scope>NUCLEOTIDE SEQUENCE [LARGE SCALE GENOMIC DNA]</scope>
    <source>
        <strain evidence="7 8">DSM 22271</strain>
    </source>
</reference>
<evidence type="ECO:0000256" key="2">
    <source>
        <dbReference type="ARBA" id="ARBA00007511"/>
    </source>
</evidence>
<sequence length="241" mass="25306">MIDLLLTAATTAAQGLGGPSEMWGHIVNDFSNITEPAAMAAFMQVLLIDLVLAGDNAIVVGALAAGLPADQRRKVIIIGVLAALVLRIAFALVVTQLLQIVGLIFVGGLLLAWVAWKMWRELREGSHSAGSPEIAGDEHSGLRPAKSFAAAAWAVAIADVSMSLDNVLAVAGAAREHPGIMIVGLIVAVILMGVAANIIAKYIERYRWIAYFGLAVIVYVAVKMIYDGWVDPSVGLGTLLG</sequence>
<keyword evidence="5 6" id="KW-0472">Membrane</keyword>
<evidence type="ECO:0000256" key="1">
    <source>
        <dbReference type="ARBA" id="ARBA00004141"/>
    </source>
</evidence>
<dbReference type="EMBL" id="NISK01000001">
    <property type="protein sequence ID" value="OWQ99132.1"/>
    <property type="molecule type" value="Genomic_DNA"/>
</dbReference>
<dbReference type="RefSeq" id="WP_088439870.1">
    <property type="nucleotide sequence ID" value="NZ_BMMC01000004.1"/>
</dbReference>
<dbReference type="InterPro" id="IPR005496">
    <property type="entry name" value="Integral_membrane_TerC"/>
</dbReference>
<evidence type="ECO:0000256" key="6">
    <source>
        <dbReference type="SAM" id="Phobius"/>
    </source>
</evidence>
<dbReference type="OrthoDB" id="9807970at2"/>
<dbReference type="NCBIfam" id="TIGR03717">
    <property type="entry name" value="R_switched_YjbE"/>
    <property type="match status" value="1"/>
</dbReference>
<accession>A0A246K0U4</accession>
<feature type="transmembrane region" description="Helical" evidence="6">
    <location>
        <begin position="41"/>
        <end position="63"/>
    </location>
</feature>
<gene>
    <name evidence="7" type="ORF">CDQ92_02895</name>
</gene>
<proteinExistence type="inferred from homology"/>
<feature type="transmembrane region" description="Helical" evidence="6">
    <location>
        <begin position="100"/>
        <end position="119"/>
    </location>
</feature>
<keyword evidence="8" id="KW-1185">Reference proteome</keyword>
<keyword evidence="3 6" id="KW-0812">Transmembrane</keyword>
<evidence type="ECO:0000256" key="5">
    <source>
        <dbReference type="ARBA" id="ARBA00023136"/>
    </source>
</evidence>
<evidence type="ECO:0000256" key="3">
    <source>
        <dbReference type="ARBA" id="ARBA00022692"/>
    </source>
</evidence>
<dbReference type="GO" id="GO:0016020">
    <property type="term" value="C:membrane"/>
    <property type="evidence" value="ECO:0007669"/>
    <property type="project" value="UniProtKB-SubCell"/>
</dbReference>
<dbReference type="Pfam" id="PF03741">
    <property type="entry name" value="TerC"/>
    <property type="match status" value="1"/>
</dbReference>
<dbReference type="Proteomes" id="UP000197361">
    <property type="component" value="Unassembled WGS sequence"/>
</dbReference>
<feature type="transmembrane region" description="Helical" evidence="6">
    <location>
        <begin position="75"/>
        <end position="94"/>
    </location>
</feature>
<organism evidence="7 8">
    <name type="scientific">Sphingopyxis bauzanensis</name>
    <dbReference type="NCBI Taxonomy" id="651663"/>
    <lineage>
        <taxon>Bacteria</taxon>
        <taxon>Pseudomonadati</taxon>
        <taxon>Pseudomonadota</taxon>
        <taxon>Alphaproteobacteria</taxon>
        <taxon>Sphingomonadales</taxon>
        <taxon>Sphingomonadaceae</taxon>
        <taxon>Sphingopyxis</taxon>
    </lineage>
</organism>
<evidence type="ECO:0000313" key="7">
    <source>
        <dbReference type="EMBL" id="OWQ99132.1"/>
    </source>
</evidence>
<evidence type="ECO:0008006" key="9">
    <source>
        <dbReference type="Google" id="ProtNLM"/>
    </source>
</evidence>
<dbReference type="PANTHER" id="PTHR30238">
    <property type="entry name" value="MEMBRANE BOUND PREDICTED REDOX MODULATOR"/>
    <property type="match status" value="1"/>
</dbReference>
<dbReference type="PANTHER" id="PTHR30238:SF4">
    <property type="entry name" value="SLL1022 PROTEIN"/>
    <property type="match status" value="1"/>
</dbReference>
<evidence type="ECO:0000256" key="4">
    <source>
        <dbReference type="ARBA" id="ARBA00022989"/>
    </source>
</evidence>
<feature type="transmembrane region" description="Helical" evidence="6">
    <location>
        <begin position="148"/>
        <end position="174"/>
    </location>
</feature>
<name>A0A246K0U4_9SPHN</name>
<protein>
    <recommendedName>
        <fullName evidence="9">Tellurium resistance protein TerC</fullName>
    </recommendedName>
</protein>